<organism evidence="1 2">
    <name type="scientific">Liparis tanakae</name>
    <name type="common">Tanaka's snailfish</name>
    <dbReference type="NCBI Taxonomy" id="230148"/>
    <lineage>
        <taxon>Eukaryota</taxon>
        <taxon>Metazoa</taxon>
        <taxon>Chordata</taxon>
        <taxon>Craniata</taxon>
        <taxon>Vertebrata</taxon>
        <taxon>Euteleostomi</taxon>
        <taxon>Actinopterygii</taxon>
        <taxon>Neopterygii</taxon>
        <taxon>Teleostei</taxon>
        <taxon>Neoteleostei</taxon>
        <taxon>Acanthomorphata</taxon>
        <taxon>Eupercaria</taxon>
        <taxon>Perciformes</taxon>
        <taxon>Cottioidei</taxon>
        <taxon>Cottales</taxon>
        <taxon>Liparidae</taxon>
        <taxon>Liparis</taxon>
    </lineage>
</organism>
<keyword evidence="2" id="KW-1185">Reference proteome</keyword>
<gene>
    <name evidence="1" type="ORF">EYF80_010632</name>
</gene>
<accession>A0A4Z2IP01</accession>
<dbReference type="EMBL" id="SRLO01000067">
    <property type="protein sequence ID" value="TNN79184.1"/>
    <property type="molecule type" value="Genomic_DNA"/>
</dbReference>
<evidence type="ECO:0000313" key="1">
    <source>
        <dbReference type="EMBL" id="TNN79184.1"/>
    </source>
</evidence>
<proteinExistence type="predicted"/>
<name>A0A4Z2IP01_9TELE</name>
<protein>
    <submittedName>
        <fullName evidence="1">Uncharacterized protein</fullName>
    </submittedName>
</protein>
<dbReference type="AlphaFoldDB" id="A0A4Z2IP01"/>
<comment type="caution">
    <text evidence="1">The sequence shown here is derived from an EMBL/GenBank/DDBJ whole genome shotgun (WGS) entry which is preliminary data.</text>
</comment>
<sequence>MMLHKRGVCSRITGDVLDHFHSNKEKTRASGKPQHHTHTEHKAFQRPFVSLLNLTIVPRRQSTDKKEKEAEEQGTFVNKNFQSISGLTMSHGQTWVLHFPSNVHHRRIKLGTLTCCCRAAGEV</sequence>
<reference evidence="1 2" key="1">
    <citation type="submission" date="2019-03" db="EMBL/GenBank/DDBJ databases">
        <title>First draft genome of Liparis tanakae, snailfish: a comprehensive survey of snailfish specific genes.</title>
        <authorList>
            <person name="Kim W."/>
            <person name="Song I."/>
            <person name="Jeong J.-H."/>
            <person name="Kim D."/>
            <person name="Kim S."/>
            <person name="Ryu S."/>
            <person name="Song J.Y."/>
            <person name="Lee S.K."/>
        </authorList>
    </citation>
    <scope>NUCLEOTIDE SEQUENCE [LARGE SCALE GENOMIC DNA]</scope>
    <source>
        <tissue evidence="1">Muscle</tissue>
    </source>
</reference>
<evidence type="ECO:0000313" key="2">
    <source>
        <dbReference type="Proteomes" id="UP000314294"/>
    </source>
</evidence>
<dbReference type="Proteomes" id="UP000314294">
    <property type="component" value="Unassembled WGS sequence"/>
</dbReference>